<dbReference type="EMBL" id="JBHMEC010000026">
    <property type="protein sequence ID" value="MFB9151266.1"/>
    <property type="molecule type" value="Genomic_DNA"/>
</dbReference>
<reference evidence="2 3" key="1">
    <citation type="submission" date="2024-09" db="EMBL/GenBank/DDBJ databases">
        <authorList>
            <person name="Sun Q."/>
            <person name="Mori K."/>
        </authorList>
    </citation>
    <scope>NUCLEOTIDE SEQUENCE [LARGE SCALE GENOMIC DNA]</scope>
    <source>
        <strain evidence="2 3">CECT 9424</strain>
    </source>
</reference>
<dbReference type="Pfam" id="PF18014">
    <property type="entry name" value="Acetyltransf_18"/>
    <property type="match status" value="1"/>
</dbReference>
<dbReference type="Gene3D" id="3.40.630.90">
    <property type="match status" value="1"/>
</dbReference>
<dbReference type="Gene3D" id="3.40.630.30">
    <property type="match status" value="1"/>
</dbReference>
<dbReference type="PANTHER" id="PTHR47237">
    <property type="entry name" value="SLL0310 PROTEIN"/>
    <property type="match status" value="1"/>
</dbReference>
<dbReference type="PROSITE" id="PS51186">
    <property type="entry name" value="GNAT"/>
    <property type="match status" value="1"/>
</dbReference>
<evidence type="ECO:0000259" key="1">
    <source>
        <dbReference type="PROSITE" id="PS51186"/>
    </source>
</evidence>
<protein>
    <submittedName>
        <fullName evidence="2">N-acetyltransferase</fullName>
    </submittedName>
</protein>
<dbReference type="InterPro" id="IPR052729">
    <property type="entry name" value="Acyl/Acetyltrans_Enzymes"/>
</dbReference>
<dbReference type="InterPro" id="IPR041496">
    <property type="entry name" value="YitH/HolE_GNAT"/>
</dbReference>
<dbReference type="InterPro" id="IPR016181">
    <property type="entry name" value="Acyl_CoA_acyltransferase"/>
</dbReference>
<sequence length="306" mass="33627">MGETTDDENAPEADDTLRDSFRVDKFIATAHRISPADRTLLHELTVGVFWAHRRRDLDMLISLGEGYLAIDEIGRAMGSAMCFRAGSDFAMLGMMVTAPRLQTMGTGRWLLRRVMNDCPGMDLRLSATRQGYRLYKEEGFVPLGTIWQHQGVTRPIHLPVPVPGLALRPMKPADETQVRALDTHAYGAARDDTMAAMLNLSDGMVVEAGGEILGFALRRRFGRGWVIGPLVAETESMAMMLAAPLIQRSQGDFVRLDTPVESEEFGAFLSAAGMGVHDTVTEMYLGNQRRSLSGPRMFGLAAHSLG</sequence>
<dbReference type="SUPFAM" id="SSF55729">
    <property type="entry name" value="Acyl-CoA N-acyltransferases (Nat)"/>
    <property type="match status" value="1"/>
</dbReference>
<evidence type="ECO:0000313" key="3">
    <source>
        <dbReference type="Proteomes" id="UP001589670"/>
    </source>
</evidence>
<accession>A0ABV5I3K6</accession>
<dbReference type="Proteomes" id="UP001589670">
    <property type="component" value="Unassembled WGS sequence"/>
</dbReference>
<dbReference type="PANTHER" id="PTHR47237:SF2">
    <property type="entry name" value="BLL4206 PROTEIN"/>
    <property type="match status" value="1"/>
</dbReference>
<organism evidence="2 3">
    <name type="scientific">Roseovarius ramblicola</name>
    <dbReference type="NCBI Taxonomy" id="2022336"/>
    <lineage>
        <taxon>Bacteria</taxon>
        <taxon>Pseudomonadati</taxon>
        <taxon>Pseudomonadota</taxon>
        <taxon>Alphaproteobacteria</taxon>
        <taxon>Rhodobacterales</taxon>
        <taxon>Roseobacteraceae</taxon>
        <taxon>Roseovarius</taxon>
    </lineage>
</organism>
<evidence type="ECO:0000313" key="2">
    <source>
        <dbReference type="EMBL" id="MFB9151266.1"/>
    </source>
</evidence>
<comment type="caution">
    <text evidence="2">The sequence shown here is derived from an EMBL/GenBank/DDBJ whole genome shotgun (WGS) entry which is preliminary data.</text>
</comment>
<name>A0ABV5I3K6_9RHOB</name>
<gene>
    <name evidence="2" type="ORF">ACFFU4_16055</name>
</gene>
<dbReference type="InterPro" id="IPR000182">
    <property type="entry name" value="GNAT_dom"/>
</dbReference>
<proteinExistence type="predicted"/>
<feature type="domain" description="N-acetyltransferase" evidence="1">
    <location>
        <begin position="28"/>
        <end position="174"/>
    </location>
</feature>
<keyword evidence="3" id="KW-1185">Reference proteome</keyword>